<evidence type="ECO:0000313" key="4">
    <source>
        <dbReference type="Proteomes" id="UP000611629"/>
    </source>
</evidence>
<dbReference type="InterPro" id="IPR011330">
    <property type="entry name" value="Glyco_hydro/deAcase_b/a-brl"/>
</dbReference>
<gene>
    <name evidence="3" type="ORF">HZF24_14625</name>
</gene>
<accession>A0A974BMM7</accession>
<name>A0A974BMM7_SEDHY</name>
<dbReference type="Pfam" id="PF01522">
    <property type="entry name" value="Polysacc_deac_1"/>
    <property type="match status" value="1"/>
</dbReference>
<dbReference type="InterPro" id="IPR002509">
    <property type="entry name" value="NODB_dom"/>
</dbReference>
<dbReference type="AlphaFoldDB" id="A0A974BMM7"/>
<dbReference type="GO" id="GO:0005975">
    <property type="term" value="P:carbohydrate metabolic process"/>
    <property type="evidence" value="ECO:0007669"/>
    <property type="project" value="InterPro"/>
</dbReference>
<evidence type="ECO:0000259" key="2">
    <source>
        <dbReference type="PROSITE" id="PS51677"/>
    </source>
</evidence>
<organism evidence="3 4">
    <name type="scientific">Sedimentibacter hydroxybenzoicus DSM 7310</name>
    <dbReference type="NCBI Taxonomy" id="1123245"/>
    <lineage>
        <taxon>Bacteria</taxon>
        <taxon>Bacillati</taxon>
        <taxon>Bacillota</taxon>
        <taxon>Tissierellia</taxon>
        <taxon>Sedimentibacter</taxon>
    </lineage>
</organism>
<protein>
    <submittedName>
        <fullName evidence="3">Polysaccharide deacetylase family protein</fullName>
    </submittedName>
</protein>
<keyword evidence="4" id="KW-1185">Reference proteome</keyword>
<dbReference type="Gene3D" id="3.20.20.370">
    <property type="entry name" value="Glycoside hydrolase/deacetylase"/>
    <property type="match status" value="1"/>
</dbReference>
<dbReference type="InterPro" id="IPR051398">
    <property type="entry name" value="Polysacch_Deacetylase"/>
</dbReference>
<dbReference type="Proteomes" id="UP000611629">
    <property type="component" value="Unassembled WGS sequence"/>
</dbReference>
<dbReference type="PANTHER" id="PTHR34216:SF7">
    <property type="entry name" value="POLY-BETA-1,6-N-ACETYL-D-GLUCOSAMINE N-DEACETYLASE"/>
    <property type="match status" value="1"/>
</dbReference>
<dbReference type="GO" id="GO:0016810">
    <property type="term" value="F:hydrolase activity, acting on carbon-nitrogen (but not peptide) bonds"/>
    <property type="evidence" value="ECO:0007669"/>
    <property type="project" value="InterPro"/>
</dbReference>
<dbReference type="CDD" id="cd10918">
    <property type="entry name" value="CE4_NodB_like_5s_6s"/>
    <property type="match status" value="1"/>
</dbReference>
<feature type="domain" description="NodB homology" evidence="2">
    <location>
        <begin position="55"/>
        <end position="237"/>
    </location>
</feature>
<evidence type="ECO:0000313" key="3">
    <source>
        <dbReference type="EMBL" id="NYB75380.1"/>
    </source>
</evidence>
<keyword evidence="1" id="KW-0732">Signal</keyword>
<dbReference type="SUPFAM" id="SSF88713">
    <property type="entry name" value="Glycoside hydrolase/deacetylase"/>
    <property type="match status" value="1"/>
</dbReference>
<reference evidence="3" key="1">
    <citation type="submission" date="2020-07" db="EMBL/GenBank/DDBJ databases">
        <title>Genomic analysis of a strain of Sedimentibacter Hydroxybenzoicus DSM7310.</title>
        <authorList>
            <person name="Ma S."/>
        </authorList>
    </citation>
    <scope>NUCLEOTIDE SEQUENCE</scope>
    <source>
        <strain evidence="3">DSM 7310</strain>
    </source>
</reference>
<dbReference type="RefSeq" id="WP_179239083.1">
    <property type="nucleotide sequence ID" value="NZ_JACBNQ010000020.1"/>
</dbReference>
<dbReference type="PANTHER" id="PTHR34216">
    <property type="match status" value="1"/>
</dbReference>
<dbReference type="EMBL" id="JACBNQ010000020">
    <property type="protein sequence ID" value="NYB75380.1"/>
    <property type="molecule type" value="Genomic_DNA"/>
</dbReference>
<proteinExistence type="predicted"/>
<comment type="caution">
    <text evidence="3">The sequence shown here is derived from an EMBL/GenBank/DDBJ whole genome shotgun (WGS) entry which is preliminary data.</text>
</comment>
<sequence>MYHNVSKNSKLLGKYTISQKELEEDIIYLKNQGYTTVVVEDLIAFEYNGIDLPEKPIMLTFDDGYSNIIRYALPILEKYDCKAVVSIVGEYVEKSSENNYPDPYLNWTQINELIDSGYVEIQNHTYSMHTLDNRQGCRIMKGESYERYKEAILRDVGKLQQLIKEKTGYSPKAFTYPYGFSCKECNEILRDMGFISTITCNIGVNSLRGNEDELYELKRINRPTGINQVSFFAQFNN</sequence>
<dbReference type="PROSITE" id="PS51677">
    <property type="entry name" value="NODB"/>
    <property type="match status" value="1"/>
</dbReference>
<evidence type="ECO:0000256" key="1">
    <source>
        <dbReference type="ARBA" id="ARBA00022729"/>
    </source>
</evidence>